<evidence type="ECO:0000256" key="10">
    <source>
        <dbReference type="ARBA" id="ARBA00023316"/>
    </source>
</evidence>
<evidence type="ECO:0000256" key="3">
    <source>
        <dbReference type="ARBA" id="ARBA00022525"/>
    </source>
</evidence>
<dbReference type="Gene3D" id="2.160.20.10">
    <property type="entry name" value="Single-stranded right-handed beta-helix, Pectin lyase-like"/>
    <property type="match status" value="2"/>
</dbReference>
<evidence type="ECO:0000256" key="15">
    <source>
        <dbReference type="RuleBase" id="RU361169"/>
    </source>
</evidence>
<dbReference type="EMBL" id="CAWUHC010000095">
    <property type="protein sequence ID" value="CAK7231493.1"/>
    <property type="molecule type" value="Genomic_DNA"/>
</dbReference>
<evidence type="ECO:0000256" key="2">
    <source>
        <dbReference type="ARBA" id="ARBA00008834"/>
    </source>
</evidence>
<dbReference type="SUPFAM" id="SSF51126">
    <property type="entry name" value="Pectin lyase-like"/>
    <property type="match status" value="1"/>
</dbReference>
<reference evidence="16 17" key="1">
    <citation type="submission" date="2024-01" db="EMBL/GenBank/DDBJ databases">
        <authorList>
            <person name="Allen C."/>
            <person name="Tagirdzhanova G."/>
        </authorList>
    </citation>
    <scope>NUCLEOTIDE SEQUENCE [LARGE SCALE GENOMIC DNA]</scope>
</reference>
<keyword evidence="7" id="KW-0325">Glycoprotein</keyword>
<gene>
    <name evidence="16" type="ORF">SBRCBS47491_007948</name>
</gene>
<evidence type="ECO:0000256" key="1">
    <source>
        <dbReference type="ARBA" id="ARBA00004613"/>
    </source>
</evidence>
<keyword evidence="11" id="KW-0624">Polysaccharide degradation</keyword>
<proteinExistence type="inferred from homology"/>
<organism evidence="16 17">
    <name type="scientific">Sporothrix bragantina</name>
    <dbReference type="NCBI Taxonomy" id="671064"/>
    <lineage>
        <taxon>Eukaryota</taxon>
        <taxon>Fungi</taxon>
        <taxon>Dikarya</taxon>
        <taxon>Ascomycota</taxon>
        <taxon>Pezizomycotina</taxon>
        <taxon>Sordariomycetes</taxon>
        <taxon>Sordariomycetidae</taxon>
        <taxon>Ophiostomatales</taxon>
        <taxon>Ophiostomataceae</taxon>
        <taxon>Sporothrix</taxon>
    </lineage>
</organism>
<evidence type="ECO:0000313" key="16">
    <source>
        <dbReference type="EMBL" id="CAK7231493.1"/>
    </source>
</evidence>
<dbReference type="InterPro" id="IPR000743">
    <property type="entry name" value="Glyco_hydro_28"/>
</dbReference>
<evidence type="ECO:0000256" key="13">
    <source>
        <dbReference type="ARBA" id="ARBA00038933"/>
    </source>
</evidence>
<dbReference type="InterPro" id="IPR012334">
    <property type="entry name" value="Pectin_lyas_fold"/>
</dbReference>
<evidence type="ECO:0000256" key="5">
    <source>
        <dbReference type="ARBA" id="ARBA00022801"/>
    </source>
</evidence>
<dbReference type="Pfam" id="PF00295">
    <property type="entry name" value="Glyco_hydro_28"/>
    <property type="match status" value="1"/>
</dbReference>
<dbReference type="EC" id="3.2.1.67" evidence="13"/>
<dbReference type="PANTHER" id="PTHR31736">
    <property type="match status" value="1"/>
</dbReference>
<keyword evidence="4" id="KW-0732">Signal</keyword>
<comment type="similarity">
    <text evidence="2 15">Belongs to the glycosyl hydrolase 28 family.</text>
</comment>
<evidence type="ECO:0000256" key="14">
    <source>
        <dbReference type="ARBA" id="ARBA00048766"/>
    </source>
</evidence>
<evidence type="ECO:0000313" key="17">
    <source>
        <dbReference type="Proteomes" id="UP001642406"/>
    </source>
</evidence>
<evidence type="ECO:0000256" key="12">
    <source>
        <dbReference type="ARBA" id="ARBA00037312"/>
    </source>
</evidence>
<keyword evidence="6" id="KW-1015">Disulfide bond</keyword>
<protein>
    <recommendedName>
        <fullName evidence="13">galacturonan 1,4-alpha-galacturonidase</fullName>
        <ecNumber evidence="13">3.2.1.67</ecNumber>
    </recommendedName>
</protein>
<dbReference type="PANTHER" id="PTHR31736:SF12">
    <property type="entry name" value="EXO-POLYGALACTURONASE, PUTATIVE-RELATED"/>
    <property type="match status" value="1"/>
</dbReference>
<accession>A0ABP0CHD6</accession>
<evidence type="ECO:0000256" key="8">
    <source>
        <dbReference type="ARBA" id="ARBA00023277"/>
    </source>
</evidence>
<name>A0ABP0CHD6_9PEZI</name>
<evidence type="ECO:0000256" key="9">
    <source>
        <dbReference type="ARBA" id="ARBA00023295"/>
    </source>
</evidence>
<evidence type="ECO:0000256" key="7">
    <source>
        <dbReference type="ARBA" id="ARBA00023180"/>
    </source>
</evidence>
<keyword evidence="5 15" id="KW-0378">Hydrolase</keyword>
<evidence type="ECO:0000256" key="11">
    <source>
        <dbReference type="ARBA" id="ARBA00023326"/>
    </source>
</evidence>
<comment type="function">
    <text evidence="12">Specific in hydrolyzing the terminal glycosidic bond of polygalacturonic acid and oligogalacturonates.</text>
</comment>
<comment type="caution">
    <text evidence="16">The sequence shown here is derived from an EMBL/GenBank/DDBJ whole genome shotgun (WGS) entry which is preliminary data.</text>
</comment>
<keyword evidence="17" id="KW-1185">Reference proteome</keyword>
<keyword evidence="9 15" id="KW-0326">Glycosidase</keyword>
<comment type="subcellular location">
    <subcellularLocation>
        <location evidence="1">Secreted</location>
    </subcellularLocation>
</comment>
<dbReference type="InterPro" id="IPR011050">
    <property type="entry name" value="Pectin_lyase_fold/virulence"/>
</dbReference>
<evidence type="ECO:0000256" key="6">
    <source>
        <dbReference type="ARBA" id="ARBA00023157"/>
    </source>
</evidence>
<evidence type="ECO:0000256" key="4">
    <source>
        <dbReference type="ARBA" id="ARBA00022729"/>
    </source>
</evidence>
<keyword evidence="8" id="KW-0119">Carbohydrate metabolism</keyword>
<sequence>MVRPRSPSNNGRVCEVMPSRQLSHSNGTKFDQVDDTPQLLQAFADCSGGGTVLFPEGARYSIASRLHLEVTDLTVDWRGFWEFSTNLSYWRDNGFPVAFQNHRAGFILSGQRIRINGHGTGGIDGNGDAWYEAEKGSTQAGRPMPFVLWNVSDVVVQHFSVVQSPLWSINVMNGSNLWFDDIYVNNTATSVPQGENWVQNTDGFDTMDTSNVALTNFIYQGEDASVANVIVKDVHLTARNGDMHNSAYIKTWIGEAILQPRGGYESAGQPNGGGFGSVTNILFANFHLDGAANGPAIDQDSGNNVS</sequence>
<keyword evidence="10" id="KW-0961">Cell wall biogenesis/degradation</keyword>
<dbReference type="Proteomes" id="UP001642406">
    <property type="component" value="Unassembled WGS sequence"/>
</dbReference>
<keyword evidence="3" id="KW-0964">Secreted</keyword>
<comment type="catalytic activity">
    <reaction evidence="14">
        <text>[(1-&gt;4)-alpha-D-galacturonosyl](n) + H2O = alpha-D-galacturonate + [(1-&gt;4)-alpha-D-galacturonosyl](n-1)</text>
        <dbReference type="Rhea" id="RHEA:14117"/>
        <dbReference type="Rhea" id="RHEA-COMP:14570"/>
        <dbReference type="Rhea" id="RHEA-COMP:14572"/>
        <dbReference type="ChEBI" id="CHEBI:15377"/>
        <dbReference type="ChEBI" id="CHEBI:58658"/>
        <dbReference type="ChEBI" id="CHEBI:140523"/>
        <dbReference type="EC" id="3.2.1.67"/>
    </reaction>
</comment>